<comment type="caution">
    <text evidence="1">The sequence shown here is derived from an EMBL/GenBank/DDBJ whole genome shotgun (WGS) entry which is preliminary data.</text>
</comment>
<dbReference type="EMBL" id="JACCBX010000009">
    <property type="protein sequence ID" value="NYE07565.1"/>
    <property type="molecule type" value="Genomic_DNA"/>
</dbReference>
<evidence type="ECO:0000313" key="2">
    <source>
        <dbReference type="Proteomes" id="UP000548423"/>
    </source>
</evidence>
<protein>
    <submittedName>
        <fullName evidence="1">Uncharacterized protein</fullName>
    </submittedName>
</protein>
<evidence type="ECO:0000313" key="1">
    <source>
        <dbReference type="EMBL" id="NYE07565.1"/>
    </source>
</evidence>
<organism evidence="1 2">
    <name type="scientific">Neobacillus niacini</name>
    <dbReference type="NCBI Taxonomy" id="86668"/>
    <lineage>
        <taxon>Bacteria</taxon>
        <taxon>Bacillati</taxon>
        <taxon>Bacillota</taxon>
        <taxon>Bacilli</taxon>
        <taxon>Bacillales</taxon>
        <taxon>Bacillaceae</taxon>
        <taxon>Neobacillus</taxon>
    </lineage>
</organism>
<reference evidence="2" key="2">
    <citation type="submission" date="2020-08" db="EMBL/GenBank/DDBJ databases">
        <title>The Agave Microbiome: Exploring the role of microbial communities in plant adaptations to desert environments.</title>
        <authorList>
            <person name="Partida-Martinez L.P."/>
        </authorList>
    </citation>
    <scope>NUCLEOTIDE SEQUENCE [LARGE SCALE GENOMIC DNA]</scope>
    <source>
        <strain evidence="2">AT2.8</strain>
    </source>
</reference>
<accession>A0A852THF7</accession>
<reference evidence="2" key="1">
    <citation type="submission" date="2020-07" db="EMBL/GenBank/DDBJ databases">
        <authorList>
            <person name="Partida-Martinez L."/>
            <person name="Huntemann M."/>
            <person name="Clum A."/>
            <person name="Wang J."/>
            <person name="Palaniappan K."/>
            <person name="Ritter S."/>
            <person name="Chen I.-M."/>
            <person name="Stamatis D."/>
            <person name="Reddy T."/>
            <person name="O'Malley R."/>
            <person name="Daum C."/>
            <person name="Shapiro N."/>
            <person name="Ivanova N."/>
            <person name="Kyrpides N."/>
            <person name="Woyke T."/>
        </authorList>
    </citation>
    <scope>NUCLEOTIDE SEQUENCE [LARGE SCALE GENOMIC DNA]</scope>
    <source>
        <strain evidence="2">AT2.8</strain>
    </source>
</reference>
<gene>
    <name evidence="1" type="ORF">F4694_004376</name>
</gene>
<name>A0A852THF7_9BACI</name>
<dbReference type="Proteomes" id="UP000548423">
    <property type="component" value="Unassembled WGS sequence"/>
</dbReference>
<proteinExistence type="predicted"/>
<dbReference type="AlphaFoldDB" id="A0A852THF7"/>
<sequence>MEKVLNLILADQKRQGHLLHQLINTVAATNVNVADIYGKVSRNRWKNSGNG</sequence>